<sequence>MKNEKIWYELDAFAKTYSSIISEGRTTCFRLSVLFSENVDLIILEKVVILLEEKYPFYNSELKKGIFWNYLQQKKTHFMIEEEKTYPCTDIQKDNPLRIIYFNNKLSIEIAHFLTDGKGAMLFFQDLIEEYTEKKYFSKNIRNENFENKRIIVENNGKSEDKNKFKIKNKDLVNDKNLKKMIDFPKMIGSKIKNFENKSFLENKKKILKKNEEIFGNYDEENNVKENKYVDLYEKYMRKVSKETTIKSAFHLPMKILEKGQYHITTGEIYIDDLKMESKKHKTTIGKYLLAVYFKILLDRYSSAKNPIVIGVPVDLRRIFEEKTYRNFFINITPSIDASLGAYSLSEIITYLDNYFALKITKKEFYKSIYKAMNPMRNIIIKSVPYLIKRIFFPFIFDYYGERGYTTGFSNLGIFKIDKKYEKYLKGFRFLPPPSKRCKIKMGVISDSQKVYINFGNLTADYDIERDFFVYLRKRGIRSKIITNY</sequence>
<name>A0A134AQ59_9FUSO</name>
<accession>A0A134AQ59</accession>
<proteinExistence type="predicted"/>
<evidence type="ECO:0000313" key="6">
    <source>
        <dbReference type="Proteomes" id="UP000321501"/>
    </source>
</evidence>
<evidence type="ECO:0000313" key="5">
    <source>
        <dbReference type="Proteomes" id="UP000321397"/>
    </source>
</evidence>
<dbReference type="EMBL" id="AP019834">
    <property type="protein sequence ID" value="BBM48040.1"/>
    <property type="molecule type" value="Genomic_DNA"/>
</dbReference>
<dbReference type="STRING" id="157687.HMPREF3180_00225"/>
<reference evidence="4" key="1">
    <citation type="submission" date="2016-01" db="EMBL/GenBank/DDBJ databases">
        <authorList>
            <person name="Mitreva M."/>
            <person name="Pepin K.H."/>
            <person name="Mihindukulasuriya K.A."/>
            <person name="Fulton R."/>
            <person name="Fronick C."/>
            <person name="O'Laughlin M."/>
            <person name="Miner T."/>
            <person name="Herter B."/>
            <person name="Rosa B.A."/>
            <person name="Cordes M."/>
            <person name="Tomlinson C."/>
            <person name="Wollam A."/>
            <person name="Palsikar V.B."/>
            <person name="Mardis E.R."/>
            <person name="Wilson R.K."/>
        </authorList>
    </citation>
    <scope>NUCLEOTIDE SEQUENCE [LARGE SCALE GENOMIC DNA]</scope>
    <source>
        <strain evidence="4">KA00185</strain>
    </source>
</reference>
<evidence type="ECO:0000313" key="1">
    <source>
        <dbReference type="EMBL" id="BBM48040.1"/>
    </source>
</evidence>
<dbReference type="EMBL" id="AP019835">
    <property type="protein sequence ID" value="BBM50373.1"/>
    <property type="molecule type" value="Genomic_DNA"/>
</dbReference>
<keyword evidence="4" id="KW-1185">Reference proteome</keyword>
<protein>
    <recommendedName>
        <fullName evidence="7">Alcohol acetyltransferase</fullName>
    </recommendedName>
</protein>
<dbReference type="EMBL" id="LSDD01000013">
    <property type="protein sequence ID" value="KXB69832.1"/>
    <property type="molecule type" value="Genomic_DNA"/>
</dbReference>
<gene>
    <name evidence="3" type="ORF">HMPREF3180_00225</name>
    <name evidence="1" type="ORF">JMUB3933_1544</name>
    <name evidence="2" type="ORF">JMUB3934_1673</name>
</gene>
<dbReference type="GeneID" id="84804886"/>
<dbReference type="RefSeq" id="WP_018499031.1">
    <property type="nucleotide sequence ID" value="NZ_AP019829.2"/>
</dbReference>
<dbReference type="AlphaFoldDB" id="A0A134AQ59"/>
<reference evidence="1 5" key="3">
    <citation type="submission" date="2019-07" db="EMBL/GenBank/DDBJ databases">
        <title>Complete Genome Sequence of Leptotrichia wadei Strain JMUB3933.</title>
        <authorList>
            <person name="Watanabe S."/>
            <person name="Cui L."/>
        </authorList>
    </citation>
    <scope>NUCLEOTIDE SEQUENCE [LARGE SCALE GENOMIC DNA]</scope>
    <source>
        <strain evidence="1 5">JMUB3933</strain>
    </source>
</reference>
<organism evidence="3 4">
    <name type="scientific">Leptotrichia wadei</name>
    <dbReference type="NCBI Taxonomy" id="157687"/>
    <lineage>
        <taxon>Bacteria</taxon>
        <taxon>Fusobacteriati</taxon>
        <taxon>Fusobacteriota</taxon>
        <taxon>Fusobacteriia</taxon>
        <taxon>Fusobacteriales</taxon>
        <taxon>Leptotrichiaceae</taxon>
        <taxon>Leptotrichia</taxon>
    </lineage>
</organism>
<dbReference type="Proteomes" id="UP000321501">
    <property type="component" value="Chromosome"/>
</dbReference>
<reference evidence="2 6" key="4">
    <citation type="submission" date="2019-07" db="EMBL/GenBank/DDBJ databases">
        <title>Complete Genome Sequence of Leptotrichia wadei Strain JMUB3934.</title>
        <authorList>
            <person name="Watanabe S."/>
            <person name="Cui L."/>
        </authorList>
    </citation>
    <scope>NUCLEOTIDE SEQUENCE [LARGE SCALE GENOMIC DNA]</scope>
    <source>
        <strain evidence="2 6">JMUB3934</strain>
    </source>
</reference>
<dbReference type="Proteomes" id="UP000321397">
    <property type="component" value="Chromosome"/>
</dbReference>
<evidence type="ECO:0000313" key="4">
    <source>
        <dbReference type="Proteomes" id="UP000070483"/>
    </source>
</evidence>
<evidence type="ECO:0000313" key="2">
    <source>
        <dbReference type="EMBL" id="BBM50373.1"/>
    </source>
</evidence>
<reference evidence="3" key="2">
    <citation type="submission" date="2016-01" db="EMBL/GenBank/DDBJ databases">
        <authorList>
            <person name="Oliw E.H."/>
        </authorList>
    </citation>
    <scope>NUCLEOTIDE SEQUENCE [LARGE SCALE GENOMIC DNA]</scope>
    <source>
        <strain evidence="3">KA00185</strain>
    </source>
</reference>
<dbReference type="PATRIC" id="fig|157687.3.peg.227"/>
<evidence type="ECO:0008006" key="7">
    <source>
        <dbReference type="Google" id="ProtNLM"/>
    </source>
</evidence>
<dbReference type="Proteomes" id="UP000070483">
    <property type="component" value="Unassembled WGS sequence"/>
</dbReference>
<evidence type="ECO:0000313" key="3">
    <source>
        <dbReference type="EMBL" id="KXB69832.1"/>
    </source>
</evidence>